<protein>
    <submittedName>
        <fullName evidence="1">Putative transposase</fullName>
    </submittedName>
</protein>
<reference evidence="1 2" key="1">
    <citation type="submission" date="2015-01" db="EMBL/GenBank/DDBJ databases">
        <title>Genome Sequencing of Rickettsiales.</title>
        <authorList>
            <person name="Daugherty S.C."/>
            <person name="Su Q."/>
            <person name="Abolude K."/>
            <person name="Beier-Sexton M."/>
            <person name="Carlyon J.A."/>
            <person name="Carter R."/>
            <person name="Day N.P."/>
            <person name="Dumler S.J."/>
            <person name="Dyachenko V."/>
            <person name="Godinez A."/>
            <person name="Kurtti T.J."/>
            <person name="Lichay M."/>
            <person name="Mullins K.E."/>
            <person name="Ott S."/>
            <person name="Pappas-Brown V."/>
            <person name="Paris D.H."/>
            <person name="Patel P."/>
            <person name="Richards A.L."/>
            <person name="Sadzewicz L."/>
            <person name="Sears K."/>
            <person name="Seidman D."/>
            <person name="Sengamalay N."/>
            <person name="Stenos J."/>
            <person name="Tallon L.J."/>
            <person name="Vincent G."/>
            <person name="Fraser C.M."/>
            <person name="Munderloh U."/>
            <person name="Dunning-Hotopp J.C."/>
        </authorList>
    </citation>
    <scope>NUCLEOTIDE SEQUENCE [LARGE SCALE GENOMIC DNA]</scope>
    <source>
        <strain evidence="1 2">UT144</strain>
    </source>
</reference>
<accession>A0A0F3RKE9</accession>
<sequence>MHAISVLKHNCIIKQFSQHLSDSGKHAMLILIPSMHKLLHNISYSANFCLAVLIQSVNSSFETTSIAIGIKP</sequence>
<dbReference type="Proteomes" id="UP000033580">
    <property type="component" value="Unassembled WGS sequence"/>
</dbReference>
<organism evidence="1 2">
    <name type="scientific">Orientia tsutsugamushi str. UT144</name>
    <dbReference type="NCBI Taxonomy" id="1441384"/>
    <lineage>
        <taxon>Bacteria</taxon>
        <taxon>Pseudomonadati</taxon>
        <taxon>Pseudomonadota</taxon>
        <taxon>Alphaproteobacteria</taxon>
        <taxon>Rickettsiales</taxon>
        <taxon>Rickettsiaceae</taxon>
        <taxon>Rickettsieae</taxon>
        <taxon>Orientia</taxon>
    </lineage>
</organism>
<dbReference type="EMBL" id="LAOR01000088">
    <property type="protein sequence ID" value="KJW06748.1"/>
    <property type="molecule type" value="Genomic_DNA"/>
</dbReference>
<comment type="caution">
    <text evidence="1">The sequence shown here is derived from an EMBL/GenBank/DDBJ whole genome shotgun (WGS) entry which is preliminary data.</text>
</comment>
<dbReference type="AlphaFoldDB" id="A0A0F3RKE9"/>
<evidence type="ECO:0000313" key="2">
    <source>
        <dbReference type="Proteomes" id="UP000033580"/>
    </source>
</evidence>
<gene>
    <name evidence="1" type="ORF">OTUT144_1214</name>
</gene>
<proteinExistence type="predicted"/>
<evidence type="ECO:0000313" key="1">
    <source>
        <dbReference type="EMBL" id="KJW06748.1"/>
    </source>
</evidence>
<name>A0A0F3RKE9_ORITS</name>